<reference evidence="1 2" key="1">
    <citation type="submission" date="2018-05" db="EMBL/GenBank/DDBJ databases">
        <authorList>
            <person name="Lanie J.A."/>
            <person name="Ng W.-L."/>
            <person name="Kazmierczak K.M."/>
            <person name="Andrzejewski T.M."/>
            <person name="Davidsen T.M."/>
            <person name="Wayne K.J."/>
            <person name="Tettelin H."/>
            <person name="Glass J.I."/>
            <person name="Rusch D."/>
            <person name="Podicherti R."/>
            <person name="Tsui H.-C.T."/>
            <person name="Winkler M.E."/>
        </authorList>
    </citation>
    <scope>NUCLEOTIDE SEQUENCE [LARGE SCALE GENOMIC DNA]</scope>
    <source>
        <strain evidence="1 2">BUT-10</strain>
    </source>
</reference>
<gene>
    <name evidence="1" type="ORF">DJ019_10190</name>
</gene>
<dbReference type="Proteomes" id="UP000249524">
    <property type="component" value="Unassembled WGS sequence"/>
</dbReference>
<comment type="caution">
    <text evidence="1">The sequence shown here is derived from an EMBL/GenBank/DDBJ whole genome shotgun (WGS) entry which is preliminary data.</text>
</comment>
<evidence type="ECO:0000313" key="2">
    <source>
        <dbReference type="Proteomes" id="UP000249524"/>
    </source>
</evidence>
<name>A0A328BKX0_9CAUL</name>
<accession>A0A328BKX0</accession>
<dbReference type="AlphaFoldDB" id="A0A328BKX0"/>
<dbReference type="EMBL" id="QFYS01000003">
    <property type="protein sequence ID" value="RAK66594.1"/>
    <property type="molecule type" value="Genomic_DNA"/>
</dbReference>
<dbReference type="RefSeq" id="WP_111275902.1">
    <property type="nucleotide sequence ID" value="NZ_QFYS01000003.1"/>
</dbReference>
<organism evidence="1 2">
    <name type="scientific">Phenylobacterium kunshanense</name>
    <dbReference type="NCBI Taxonomy" id="1445034"/>
    <lineage>
        <taxon>Bacteria</taxon>
        <taxon>Pseudomonadati</taxon>
        <taxon>Pseudomonadota</taxon>
        <taxon>Alphaproteobacteria</taxon>
        <taxon>Caulobacterales</taxon>
        <taxon>Caulobacteraceae</taxon>
        <taxon>Phenylobacterium</taxon>
    </lineage>
</organism>
<keyword evidence="2" id="KW-1185">Reference proteome</keyword>
<proteinExistence type="predicted"/>
<protein>
    <submittedName>
        <fullName evidence="1">Uncharacterized protein</fullName>
    </submittedName>
</protein>
<evidence type="ECO:0000313" key="1">
    <source>
        <dbReference type="EMBL" id="RAK66594.1"/>
    </source>
</evidence>
<dbReference type="OrthoDB" id="7477898at2"/>
<sequence length="97" mass="10622">MRLATSDEAIRREGLAAALDRCLRPGVGFLHPRDVLKDPFLDIGEKRAVLASWASDASAVQDEPRLRWLLGTPEPVPLAEVREALDRLDREAGAGHA</sequence>